<dbReference type="InterPro" id="IPR003495">
    <property type="entry name" value="CobW/HypB/UreG_nucleotide-bd"/>
</dbReference>
<keyword evidence="8" id="KW-1185">Reference proteome</keyword>
<evidence type="ECO:0000256" key="4">
    <source>
        <dbReference type="ARBA" id="ARBA00023134"/>
    </source>
</evidence>
<dbReference type="OrthoDB" id="10063137at2759"/>
<organism evidence="7 8">
    <name type="scientific">Olpidium bornovanus</name>
    <dbReference type="NCBI Taxonomy" id="278681"/>
    <lineage>
        <taxon>Eukaryota</taxon>
        <taxon>Fungi</taxon>
        <taxon>Fungi incertae sedis</taxon>
        <taxon>Olpidiomycota</taxon>
        <taxon>Olpidiomycotina</taxon>
        <taxon>Olpidiomycetes</taxon>
        <taxon>Olpidiales</taxon>
        <taxon>Olpidiaceae</taxon>
        <taxon>Olpidium</taxon>
    </lineage>
</organism>
<dbReference type="Pfam" id="PF02492">
    <property type="entry name" value="cobW"/>
    <property type="match status" value="2"/>
</dbReference>
<evidence type="ECO:0000256" key="2">
    <source>
        <dbReference type="ARBA" id="ARBA00022741"/>
    </source>
</evidence>
<proteinExistence type="inferred from homology"/>
<feature type="domain" description="CobW/HypB/UreG nucleotide-binding" evidence="6">
    <location>
        <begin position="26"/>
        <end position="76"/>
    </location>
</feature>
<gene>
    <name evidence="7" type="ORF">BJ554DRAFT_2379</name>
</gene>
<sequence>ETWRTVPFDVRAEIPRTRFLVRNQALPPERIRAVETGGCPHAAIREDISVNLTALEELHAQFNPDLLLVESGGDNLAGRGQDCFPGGCLYARCAGARTEKNFVRPPVDTFFRGGAKKIRAKPANFSRELADYIIYVIVSRGARGGKGLAYGACRRVVLLNEERTEFDSASTQPALSGGAFAASRRKYLSGGDKIPRKGGPGNIRGSGRLSASHLPTLPLLPSFPPRPAAFPLHDAGITQSDLLIINKTDLAPFVGADLSVMDGDARRMRDDGPTVFAQVKHGVGMDEIIAHILRAWRTSGAAASVA</sequence>
<feature type="non-terminal residue" evidence="7">
    <location>
        <position position="1"/>
    </location>
</feature>
<comment type="similarity">
    <text evidence="1">Belongs to the SIMIBI class G3E GTPase family. UreG subfamily.</text>
</comment>
<keyword evidence="4" id="KW-0342">GTP-binding</keyword>
<name>A0A8H8DGZ6_9FUNG</name>
<reference evidence="7 8" key="1">
    <citation type="journal article" name="Sci. Rep.">
        <title>Genome-scale phylogenetic analyses confirm Olpidium as the closest living zoosporic fungus to the non-flagellated, terrestrial fungi.</title>
        <authorList>
            <person name="Chang Y."/>
            <person name="Rochon D."/>
            <person name="Sekimoto S."/>
            <person name="Wang Y."/>
            <person name="Chovatia M."/>
            <person name="Sandor L."/>
            <person name="Salamov A."/>
            <person name="Grigoriev I.V."/>
            <person name="Stajich J.E."/>
            <person name="Spatafora J.W."/>
        </authorList>
    </citation>
    <scope>NUCLEOTIDE SEQUENCE [LARGE SCALE GENOMIC DNA]</scope>
    <source>
        <strain evidence="7">S191</strain>
    </source>
</reference>
<keyword evidence="5" id="KW-0143">Chaperone</keyword>
<dbReference type="Gene3D" id="3.40.50.300">
    <property type="entry name" value="P-loop containing nucleotide triphosphate hydrolases"/>
    <property type="match status" value="2"/>
</dbReference>
<dbReference type="PANTHER" id="PTHR31715:SF0">
    <property type="entry name" value="UREASE ACCESSORY PROTEIN G"/>
    <property type="match status" value="1"/>
</dbReference>
<evidence type="ECO:0000313" key="8">
    <source>
        <dbReference type="Proteomes" id="UP000673691"/>
    </source>
</evidence>
<dbReference type="GO" id="GO:0043419">
    <property type="term" value="P:urea catabolic process"/>
    <property type="evidence" value="ECO:0007669"/>
    <property type="project" value="InterPro"/>
</dbReference>
<dbReference type="Proteomes" id="UP000673691">
    <property type="component" value="Unassembled WGS sequence"/>
</dbReference>
<dbReference type="SUPFAM" id="SSF52540">
    <property type="entry name" value="P-loop containing nucleoside triphosphate hydrolases"/>
    <property type="match status" value="1"/>
</dbReference>
<dbReference type="GO" id="GO:0003924">
    <property type="term" value="F:GTPase activity"/>
    <property type="evidence" value="ECO:0007669"/>
    <property type="project" value="InterPro"/>
</dbReference>
<dbReference type="GO" id="GO:0016151">
    <property type="term" value="F:nickel cation binding"/>
    <property type="evidence" value="ECO:0007669"/>
    <property type="project" value="InterPro"/>
</dbReference>
<feature type="domain" description="CobW/HypB/UreG nucleotide-binding" evidence="6">
    <location>
        <begin position="234"/>
        <end position="274"/>
    </location>
</feature>
<dbReference type="AlphaFoldDB" id="A0A8H8DGZ6"/>
<dbReference type="EMBL" id="JAEFCI010009843">
    <property type="protein sequence ID" value="KAG5457567.1"/>
    <property type="molecule type" value="Genomic_DNA"/>
</dbReference>
<evidence type="ECO:0000256" key="3">
    <source>
        <dbReference type="ARBA" id="ARBA00022988"/>
    </source>
</evidence>
<evidence type="ECO:0000256" key="1">
    <source>
        <dbReference type="ARBA" id="ARBA00005732"/>
    </source>
</evidence>
<dbReference type="InterPro" id="IPR004400">
    <property type="entry name" value="UreG"/>
</dbReference>
<evidence type="ECO:0000313" key="7">
    <source>
        <dbReference type="EMBL" id="KAG5457567.1"/>
    </source>
</evidence>
<comment type="caution">
    <text evidence="7">The sequence shown here is derived from an EMBL/GenBank/DDBJ whole genome shotgun (WGS) entry which is preliminary data.</text>
</comment>
<accession>A0A8H8DGZ6</accession>
<keyword evidence="2" id="KW-0547">Nucleotide-binding</keyword>
<dbReference type="InterPro" id="IPR027417">
    <property type="entry name" value="P-loop_NTPase"/>
</dbReference>
<evidence type="ECO:0000256" key="5">
    <source>
        <dbReference type="ARBA" id="ARBA00023186"/>
    </source>
</evidence>
<protein>
    <recommendedName>
        <fullName evidence="6">CobW/HypB/UreG nucleotide-binding domain-containing protein</fullName>
    </recommendedName>
</protein>
<dbReference type="PANTHER" id="PTHR31715">
    <property type="entry name" value="UREASE ACCESSORY PROTEIN G"/>
    <property type="match status" value="1"/>
</dbReference>
<evidence type="ECO:0000259" key="6">
    <source>
        <dbReference type="Pfam" id="PF02492"/>
    </source>
</evidence>
<dbReference type="GO" id="GO:0005525">
    <property type="term" value="F:GTP binding"/>
    <property type="evidence" value="ECO:0007669"/>
    <property type="project" value="UniProtKB-KW"/>
</dbReference>
<keyword evidence="3" id="KW-0996">Nickel insertion</keyword>